<dbReference type="EC" id="1.1.1.-" evidence="8"/>
<feature type="domain" description="NADP-dependent oxidoreductase" evidence="7">
    <location>
        <begin position="21"/>
        <end position="257"/>
    </location>
</feature>
<dbReference type="PROSITE" id="PS00062">
    <property type="entry name" value="ALDOKETO_REDUCTASE_2"/>
    <property type="match status" value="1"/>
</dbReference>
<comment type="similarity">
    <text evidence="1">Belongs to the aldo/keto reductase family.</text>
</comment>
<organism evidence="8 9">
    <name type="scientific">Staphylococcus schweitzeri</name>
    <dbReference type="NCBI Taxonomy" id="1654388"/>
    <lineage>
        <taxon>Bacteria</taxon>
        <taxon>Bacillati</taxon>
        <taxon>Bacillota</taxon>
        <taxon>Bacilli</taxon>
        <taxon>Bacillales</taxon>
        <taxon>Staphylococcaceae</taxon>
        <taxon>Staphylococcus</taxon>
    </lineage>
</organism>
<protein>
    <submittedName>
        <fullName evidence="8">Oxidoreductase, aldo/keto reductase family</fullName>
        <ecNumber evidence="8">1.1.1.-</ecNumber>
    </submittedName>
</protein>
<evidence type="ECO:0000256" key="4">
    <source>
        <dbReference type="PIRSR" id="PIRSR000097-1"/>
    </source>
</evidence>
<dbReference type="InterPro" id="IPR018170">
    <property type="entry name" value="Aldo/ket_reductase_CS"/>
</dbReference>
<dbReference type="InterPro" id="IPR023210">
    <property type="entry name" value="NADP_OxRdtase_dom"/>
</dbReference>
<dbReference type="Pfam" id="PF00248">
    <property type="entry name" value="Aldo_ket_red"/>
    <property type="match status" value="1"/>
</dbReference>
<dbReference type="FunFam" id="3.20.20.100:FF:000015">
    <property type="entry name" value="Oxidoreductase, aldo/keto reductase family"/>
    <property type="match status" value="1"/>
</dbReference>
<feature type="site" description="Lowers pKa of active site Tyr" evidence="6">
    <location>
        <position position="73"/>
    </location>
</feature>
<dbReference type="Gene3D" id="3.20.20.100">
    <property type="entry name" value="NADP-dependent oxidoreductase domain"/>
    <property type="match status" value="1"/>
</dbReference>
<evidence type="ECO:0000256" key="1">
    <source>
        <dbReference type="ARBA" id="ARBA00007905"/>
    </source>
</evidence>
<keyword evidence="2" id="KW-0521">NADP</keyword>
<dbReference type="PRINTS" id="PR00069">
    <property type="entry name" value="ALDKETRDTASE"/>
</dbReference>
<dbReference type="PANTHER" id="PTHR43827">
    <property type="entry name" value="2,5-DIKETO-D-GLUCONIC ACID REDUCTASE"/>
    <property type="match status" value="1"/>
</dbReference>
<gene>
    <name evidence="8" type="primary">yvgN_1</name>
    <name evidence="8" type="ORF">ERS140147_00588</name>
</gene>
<reference evidence="8 9" key="1">
    <citation type="submission" date="2014-05" db="EMBL/GenBank/DDBJ databases">
        <authorList>
            <person name="Aslett A.Martin."/>
            <person name="De Silva Nishadi"/>
        </authorList>
    </citation>
    <scope>NUCLEOTIDE SEQUENCE [LARGE SCALE GENOMIC DNA]</scope>
</reference>
<keyword evidence="3 8" id="KW-0560">Oxidoreductase</keyword>
<dbReference type="PIRSF" id="PIRSF000097">
    <property type="entry name" value="AKR"/>
    <property type="match status" value="1"/>
</dbReference>
<proteinExistence type="inferred from homology"/>
<evidence type="ECO:0000256" key="2">
    <source>
        <dbReference type="ARBA" id="ARBA00022857"/>
    </source>
</evidence>
<accession>A0A077UG68</accession>
<evidence type="ECO:0000313" key="9">
    <source>
        <dbReference type="Proteomes" id="UP000044616"/>
    </source>
</evidence>
<dbReference type="InterPro" id="IPR036812">
    <property type="entry name" value="NAD(P)_OxRdtase_dom_sf"/>
</dbReference>
<evidence type="ECO:0000313" key="8">
    <source>
        <dbReference type="EMBL" id="CDR27484.1"/>
    </source>
</evidence>
<dbReference type="CDD" id="cd19133">
    <property type="entry name" value="AKR_AKR5F1"/>
    <property type="match status" value="1"/>
</dbReference>
<feature type="binding site" evidence="5">
    <location>
        <position position="106"/>
    </location>
    <ligand>
        <name>substrate</name>
    </ligand>
</feature>
<dbReference type="PROSITE" id="PS00063">
    <property type="entry name" value="ALDOKETO_REDUCTASE_3"/>
    <property type="match status" value="1"/>
</dbReference>
<dbReference type="PROSITE" id="PS00798">
    <property type="entry name" value="ALDOKETO_REDUCTASE_1"/>
    <property type="match status" value="1"/>
</dbReference>
<dbReference type="InterPro" id="IPR020471">
    <property type="entry name" value="AKR"/>
</dbReference>
<name>A0A077UG68_9STAP</name>
<evidence type="ECO:0000256" key="6">
    <source>
        <dbReference type="PIRSR" id="PIRSR000097-3"/>
    </source>
</evidence>
<evidence type="ECO:0000256" key="5">
    <source>
        <dbReference type="PIRSR" id="PIRSR000097-2"/>
    </source>
</evidence>
<dbReference type="PANTHER" id="PTHR43827:SF3">
    <property type="entry name" value="NADP-DEPENDENT OXIDOREDUCTASE DOMAIN-CONTAINING PROTEIN"/>
    <property type="match status" value="1"/>
</dbReference>
<dbReference type="AlphaFoldDB" id="A0A077UG68"/>
<evidence type="ECO:0000259" key="7">
    <source>
        <dbReference type="Pfam" id="PF00248"/>
    </source>
</evidence>
<dbReference type="RefSeq" id="WP_047529564.1">
    <property type="nucleotide sequence ID" value="NZ_CCEH01000004.1"/>
</dbReference>
<dbReference type="GO" id="GO:0016616">
    <property type="term" value="F:oxidoreductase activity, acting on the CH-OH group of donors, NAD or NADP as acceptor"/>
    <property type="evidence" value="ECO:0007669"/>
    <property type="project" value="UniProtKB-ARBA"/>
</dbReference>
<dbReference type="Proteomes" id="UP000044616">
    <property type="component" value="Unassembled WGS sequence"/>
</dbReference>
<feature type="active site" description="Proton donor" evidence="4">
    <location>
        <position position="48"/>
    </location>
</feature>
<sequence length="282" mass="32043">MNHIEISKDVKIPVLGFGVFQIPQGQTAEAVKEAIKAGYRHIDTAQSYLNETEVGQGIEASGIDRSELFITTKVWIENVNYEDTIKSIERSLQRLNLNYLDLVLIHQPYNDVYGSWRALEELKEIGKIKAIGVSNFGVDRIVDLGIHNQIQPQVNQIEINPFHQQEEQVAALQKENVVVEAWAPFAEGKNQLFQNQLLQAIADKYNKSIAQVILRWLVERDVVVLAKSVNPERMAQNLDIFDFELTEEDKQQIATLDESNSQFFSHADPEMIKSLSSRQLGV</sequence>
<evidence type="ECO:0000256" key="3">
    <source>
        <dbReference type="ARBA" id="ARBA00023002"/>
    </source>
</evidence>
<dbReference type="SUPFAM" id="SSF51430">
    <property type="entry name" value="NAD(P)-linked oxidoreductase"/>
    <property type="match status" value="1"/>
</dbReference>
<dbReference type="EMBL" id="CCEH01000004">
    <property type="protein sequence ID" value="CDR27484.1"/>
    <property type="molecule type" value="Genomic_DNA"/>
</dbReference>